<evidence type="ECO:0000256" key="7">
    <source>
        <dbReference type="SAM" id="Phobius"/>
    </source>
</evidence>
<dbReference type="InterPro" id="IPR034294">
    <property type="entry name" value="Aquaporin_transptr"/>
</dbReference>
<feature type="transmembrane region" description="Helical" evidence="7">
    <location>
        <begin position="346"/>
        <end position="365"/>
    </location>
</feature>
<dbReference type="Proteomes" id="UP000038045">
    <property type="component" value="Unplaced"/>
</dbReference>
<comment type="subcellular location">
    <subcellularLocation>
        <location evidence="1">Membrane</location>
        <topology evidence="1">Multi-pass membrane protein</topology>
    </subcellularLocation>
</comment>
<reference evidence="9" key="1">
    <citation type="submission" date="2017-02" db="UniProtKB">
        <authorList>
            <consortium name="WormBaseParasite"/>
        </authorList>
    </citation>
    <scope>IDENTIFICATION</scope>
</reference>
<dbReference type="SUPFAM" id="SSF81338">
    <property type="entry name" value="Aquaporin-like"/>
    <property type="match status" value="1"/>
</dbReference>
<dbReference type="STRING" id="131310.A0A0N4Z4X1"/>
<name>A0A0N4Z4X1_PARTI</name>
<dbReference type="GO" id="GO:0005886">
    <property type="term" value="C:plasma membrane"/>
    <property type="evidence" value="ECO:0007669"/>
    <property type="project" value="TreeGrafter"/>
</dbReference>
<feature type="transmembrane region" description="Helical" evidence="7">
    <location>
        <begin position="302"/>
        <end position="326"/>
    </location>
</feature>
<dbReference type="WBParaSite" id="PTRK_0000203700.1">
    <property type="protein sequence ID" value="PTRK_0000203700.1"/>
    <property type="gene ID" value="PTRK_0000203700"/>
</dbReference>
<dbReference type="GO" id="GO:0015267">
    <property type="term" value="F:channel activity"/>
    <property type="evidence" value="ECO:0007669"/>
    <property type="project" value="InterPro"/>
</dbReference>
<dbReference type="PANTHER" id="PTHR19139">
    <property type="entry name" value="AQUAPORIN TRANSPORTER"/>
    <property type="match status" value="1"/>
</dbReference>
<dbReference type="InterPro" id="IPR023271">
    <property type="entry name" value="Aquaporin-like"/>
</dbReference>
<feature type="transmembrane region" description="Helical" evidence="7">
    <location>
        <begin position="184"/>
        <end position="205"/>
    </location>
</feature>
<protein>
    <submittedName>
        <fullName evidence="9">Aquaporin</fullName>
    </submittedName>
</protein>
<keyword evidence="8" id="KW-1185">Reference proteome</keyword>
<organism evidence="8 9">
    <name type="scientific">Parastrongyloides trichosuri</name>
    <name type="common">Possum-specific nematode worm</name>
    <dbReference type="NCBI Taxonomy" id="131310"/>
    <lineage>
        <taxon>Eukaryota</taxon>
        <taxon>Metazoa</taxon>
        <taxon>Ecdysozoa</taxon>
        <taxon>Nematoda</taxon>
        <taxon>Chromadorea</taxon>
        <taxon>Rhabditida</taxon>
        <taxon>Tylenchina</taxon>
        <taxon>Panagrolaimomorpha</taxon>
        <taxon>Strongyloidoidea</taxon>
        <taxon>Strongyloididae</taxon>
        <taxon>Parastrongyloides</taxon>
    </lineage>
</organism>
<feature type="transmembrane region" description="Helical" evidence="7">
    <location>
        <begin position="393"/>
        <end position="413"/>
    </location>
</feature>
<keyword evidence="4 7" id="KW-1133">Transmembrane helix</keyword>
<evidence type="ECO:0000256" key="4">
    <source>
        <dbReference type="ARBA" id="ARBA00022989"/>
    </source>
</evidence>
<comment type="similarity">
    <text evidence="2 6">Belongs to the MIP/aquaporin (TC 1.A.8) family.</text>
</comment>
<keyword evidence="6" id="KW-0813">Transport</keyword>
<evidence type="ECO:0000313" key="9">
    <source>
        <dbReference type="WBParaSite" id="PTRK_0000203700.1"/>
    </source>
</evidence>
<dbReference type="PRINTS" id="PR00783">
    <property type="entry name" value="MINTRINSICP"/>
</dbReference>
<evidence type="ECO:0000256" key="2">
    <source>
        <dbReference type="ARBA" id="ARBA00006175"/>
    </source>
</evidence>
<dbReference type="InterPro" id="IPR000425">
    <property type="entry name" value="MIP"/>
</dbReference>
<evidence type="ECO:0000256" key="3">
    <source>
        <dbReference type="ARBA" id="ARBA00022692"/>
    </source>
</evidence>
<keyword evidence="5 7" id="KW-0472">Membrane</keyword>
<evidence type="ECO:0000256" key="1">
    <source>
        <dbReference type="ARBA" id="ARBA00004141"/>
    </source>
</evidence>
<evidence type="ECO:0000256" key="6">
    <source>
        <dbReference type="RuleBase" id="RU000477"/>
    </source>
</evidence>
<dbReference type="Pfam" id="PF00230">
    <property type="entry name" value="MIP"/>
    <property type="match status" value="1"/>
</dbReference>
<dbReference type="Gene3D" id="1.20.1080.10">
    <property type="entry name" value="Glycerol uptake facilitator protein"/>
    <property type="match status" value="1"/>
</dbReference>
<proteinExistence type="inferred from homology"/>
<dbReference type="AlphaFoldDB" id="A0A0N4Z4X1"/>
<keyword evidence="3 6" id="KW-0812">Transmembrane</keyword>
<evidence type="ECO:0000313" key="8">
    <source>
        <dbReference type="Proteomes" id="UP000038045"/>
    </source>
</evidence>
<dbReference type="PANTHER" id="PTHR19139:SF199">
    <property type="entry name" value="MIP17260P"/>
    <property type="match status" value="1"/>
</dbReference>
<feature type="transmembrane region" description="Helical" evidence="7">
    <location>
        <begin position="217"/>
        <end position="238"/>
    </location>
</feature>
<accession>A0A0N4Z4X1</accession>
<evidence type="ECO:0000256" key="5">
    <source>
        <dbReference type="ARBA" id="ARBA00023136"/>
    </source>
</evidence>
<feature type="transmembrane region" description="Helical" evidence="7">
    <location>
        <begin position="259"/>
        <end position="282"/>
    </location>
</feature>
<sequence>MYSTLTRQQPPVPYKTMYTQVASNPVVYTEEMYDTSTEAGTPLRQTVGSKYSTNNTTTDYSYGTYPSRIENSKGDNLIFNTIHNNDSPNNNLLSNYEEEQLNQFNDNDNFKEIYFANRDLNNFNKSQLVTEADMELGNEPYQIRTILKSTNTQPEINDSRRMFIEEDSLEKKHKSNCSAIIDRVIRPLVSEFISVTVLTFIYYHVNEELHDRYLQSLQRTILMSFLEALVMTGLLTIFQTVHMSPMISIAHLFALSTSWFICILMVVAQLGGTITGILLHYVTSNSLRILQPALVDNLKVEWKVVMIKLVICQFIGTMLIVMCNLIITYRYGRGAIFIGRIIRGPLCYLTSIFLASFLSLLHSTVSWNPLQAFSLSFLESVVYNNYQTWQNHYLFWSGPLLGTLVAVFLYRVIFAQDGKRLNFFCCCPSSNNKSNLQTSVGIPTVLQNGNCRRYMPQHV</sequence>